<dbReference type="EMBL" id="JBFNXX010000006">
    <property type="protein sequence ID" value="MEW9920071.1"/>
    <property type="molecule type" value="Genomic_DNA"/>
</dbReference>
<reference evidence="5 6" key="1">
    <citation type="submission" date="2024-07" db="EMBL/GenBank/DDBJ databases">
        <title>Marimonas sp.nov., isolated from tidal-flat sediment.</title>
        <authorList>
            <person name="Jayan J.N."/>
            <person name="Lee S.S."/>
        </authorList>
    </citation>
    <scope>NUCLEOTIDE SEQUENCE [LARGE SCALE GENOMIC DNA]</scope>
    <source>
        <strain evidence="5 6">MJW-29</strain>
    </source>
</reference>
<dbReference type="Pfam" id="PF08241">
    <property type="entry name" value="Methyltransf_11"/>
    <property type="match status" value="1"/>
</dbReference>
<name>A0ABV3RN06_9RHOB</name>
<evidence type="ECO:0000256" key="1">
    <source>
        <dbReference type="ARBA" id="ARBA00022603"/>
    </source>
</evidence>
<dbReference type="Gene3D" id="3.40.50.150">
    <property type="entry name" value="Vaccinia Virus protein VP39"/>
    <property type="match status" value="1"/>
</dbReference>
<dbReference type="InterPro" id="IPR013216">
    <property type="entry name" value="Methyltransf_11"/>
</dbReference>
<evidence type="ECO:0000256" key="3">
    <source>
        <dbReference type="ARBA" id="ARBA00022691"/>
    </source>
</evidence>
<proteinExistence type="predicted"/>
<dbReference type="GO" id="GO:0008168">
    <property type="term" value="F:methyltransferase activity"/>
    <property type="evidence" value="ECO:0007669"/>
    <property type="project" value="UniProtKB-KW"/>
</dbReference>
<gene>
    <name evidence="5" type="ORF">AB2B41_10675</name>
</gene>
<dbReference type="SUPFAM" id="SSF53335">
    <property type="entry name" value="S-adenosyl-L-methionine-dependent methyltransferases"/>
    <property type="match status" value="1"/>
</dbReference>
<organism evidence="5 6">
    <name type="scientific">Sulfitobacter sediminis</name>
    <dbReference type="NCBI Taxonomy" id="3234186"/>
    <lineage>
        <taxon>Bacteria</taxon>
        <taxon>Pseudomonadati</taxon>
        <taxon>Pseudomonadota</taxon>
        <taxon>Alphaproteobacteria</taxon>
        <taxon>Rhodobacterales</taxon>
        <taxon>Roseobacteraceae</taxon>
        <taxon>Sulfitobacter</taxon>
    </lineage>
</organism>
<feature type="domain" description="Methyltransferase type 11" evidence="4">
    <location>
        <begin position="62"/>
        <end position="154"/>
    </location>
</feature>
<protein>
    <submittedName>
        <fullName evidence="5">Class I SAM-dependent methyltransferase</fullName>
    </submittedName>
</protein>
<evidence type="ECO:0000313" key="6">
    <source>
        <dbReference type="Proteomes" id="UP001556098"/>
    </source>
</evidence>
<dbReference type="RefSeq" id="WP_367877769.1">
    <property type="nucleotide sequence ID" value="NZ_JBFNXX010000006.1"/>
</dbReference>
<accession>A0ABV3RN06</accession>
<dbReference type="PANTHER" id="PTHR43464:SF19">
    <property type="entry name" value="UBIQUINONE BIOSYNTHESIS O-METHYLTRANSFERASE, MITOCHONDRIAL"/>
    <property type="match status" value="1"/>
</dbReference>
<dbReference type="CDD" id="cd02440">
    <property type="entry name" value="AdoMet_MTases"/>
    <property type="match status" value="1"/>
</dbReference>
<evidence type="ECO:0000256" key="2">
    <source>
        <dbReference type="ARBA" id="ARBA00022679"/>
    </source>
</evidence>
<dbReference type="PANTHER" id="PTHR43464">
    <property type="entry name" value="METHYLTRANSFERASE"/>
    <property type="match status" value="1"/>
</dbReference>
<dbReference type="Proteomes" id="UP001556098">
    <property type="component" value="Unassembled WGS sequence"/>
</dbReference>
<evidence type="ECO:0000313" key="5">
    <source>
        <dbReference type="EMBL" id="MEW9920071.1"/>
    </source>
</evidence>
<dbReference type="GO" id="GO:0032259">
    <property type="term" value="P:methylation"/>
    <property type="evidence" value="ECO:0007669"/>
    <property type="project" value="UniProtKB-KW"/>
</dbReference>
<keyword evidence="1 5" id="KW-0489">Methyltransferase</keyword>
<keyword evidence="3" id="KW-0949">S-adenosyl-L-methionine</keyword>
<comment type="caution">
    <text evidence="5">The sequence shown here is derived from an EMBL/GenBank/DDBJ whole genome shotgun (WGS) entry which is preliminary data.</text>
</comment>
<sequence>MPDEKPSLDAAYALETPEDNRRLYADWAETYDDSFAQQMDYRLPRMVALILAEVFQGPGPVLDVGAGTGLVAQNMLMRGMLEIDALDISADMLAVAASKGLYRKTIEADLTGPLDLMDGVYGAVVSAGTFTHGHVGPDALDELLRVARKGAVFVLSINAEHFEARGFAEKFAALAGRIDGLEHREVDIYGAAADAAHAGDKAQITVFTKR</sequence>
<evidence type="ECO:0000259" key="4">
    <source>
        <dbReference type="Pfam" id="PF08241"/>
    </source>
</evidence>
<dbReference type="InterPro" id="IPR029063">
    <property type="entry name" value="SAM-dependent_MTases_sf"/>
</dbReference>
<keyword evidence="6" id="KW-1185">Reference proteome</keyword>
<keyword evidence="2" id="KW-0808">Transferase</keyword>